<dbReference type="SUPFAM" id="SSF52047">
    <property type="entry name" value="RNI-like"/>
    <property type="match status" value="1"/>
</dbReference>
<sequence>MEIARTQEAEQGLRVQSRFIIPPKGGACFINRLPPELLSRILEFGSIGYYAGDGDDMHDIMSPYWNNICNRQPDAEEDPDSDVETEEEREHVHVHEADEEEIDVDSDSDPTSGSSLCLYQFRVVVSLVCRHWRNIAISTPSLWTNIEVQTDLLPPYDLVSKLLKRSQNLPLDILLNCNYHICKPSVDDIRFLFTMFIPHIPRWRLMVVLVSEYHYVYEFLSAVSDPSVPPASRLTTLGIHNLENTKHLDSFPYPSMSKHLTLFGGSAPLLTTLRLTGGHVDWDQPWIASASNLTFLKLAYHAEDVRPSWAQFATILRGARSLEGLDLCFSGPSGDPQEWLIEPTPGSSADLNAPIQLLRVTYFDLAYDSPTRAIGLLRKFYLPALKKLSLSLHDGDYTEFVHELAGPATSLFPNEEQPHSLLSRLESLKLESFDCSTESIKTLCGELQNLKSLELWSLTMSQSFCKILCTPCTSTGRSDVWLPRLDELYVSFMSVDVLREVVQRRREAGVPLSMLRAKNPYGLNNEKEEWFKANAEMFKHIWVCEHPDDVGEESDEEDDDEGSDVG</sequence>
<evidence type="ECO:0000256" key="1">
    <source>
        <dbReference type="SAM" id="MobiDB-lite"/>
    </source>
</evidence>
<dbReference type="EMBL" id="JAGFBS010000005">
    <property type="protein sequence ID" value="KAG6379297.1"/>
    <property type="molecule type" value="Genomic_DNA"/>
</dbReference>
<name>A0A8I2YZB2_9AGAM</name>
<evidence type="ECO:0008006" key="4">
    <source>
        <dbReference type="Google" id="ProtNLM"/>
    </source>
</evidence>
<dbReference type="Gene3D" id="3.80.10.10">
    <property type="entry name" value="Ribonuclease Inhibitor"/>
    <property type="match status" value="1"/>
</dbReference>
<evidence type="ECO:0000313" key="3">
    <source>
        <dbReference type="Proteomes" id="UP000683000"/>
    </source>
</evidence>
<reference evidence="2" key="1">
    <citation type="submission" date="2021-03" db="EMBL/GenBank/DDBJ databases">
        <title>Evolutionary innovations through gain and loss of genes in the ectomycorrhizal Boletales.</title>
        <authorList>
            <person name="Wu G."/>
            <person name="Miyauchi S."/>
            <person name="Morin E."/>
            <person name="Yang Z.-L."/>
            <person name="Xu J."/>
            <person name="Martin F.M."/>
        </authorList>
    </citation>
    <scope>NUCLEOTIDE SEQUENCE</scope>
    <source>
        <strain evidence="2">BR01</strain>
    </source>
</reference>
<dbReference type="Gene3D" id="1.20.1280.50">
    <property type="match status" value="1"/>
</dbReference>
<dbReference type="InterPro" id="IPR036047">
    <property type="entry name" value="F-box-like_dom_sf"/>
</dbReference>
<protein>
    <recommendedName>
        <fullName evidence="4">F-box domain-containing protein</fullName>
    </recommendedName>
</protein>
<dbReference type="Proteomes" id="UP000683000">
    <property type="component" value="Unassembled WGS sequence"/>
</dbReference>
<comment type="caution">
    <text evidence="2">The sequence shown here is derived from an EMBL/GenBank/DDBJ whole genome shotgun (WGS) entry which is preliminary data.</text>
</comment>
<feature type="compositionally biased region" description="Acidic residues" evidence="1">
    <location>
        <begin position="97"/>
        <end position="108"/>
    </location>
</feature>
<feature type="compositionally biased region" description="Acidic residues" evidence="1">
    <location>
        <begin position="75"/>
        <end position="87"/>
    </location>
</feature>
<dbReference type="InterPro" id="IPR032675">
    <property type="entry name" value="LRR_dom_sf"/>
</dbReference>
<evidence type="ECO:0000313" key="2">
    <source>
        <dbReference type="EMBL" id="KAG6379297.1"/>
    </source>
</evidence>
<dbReference type="SUPFAM" id="SSF81383">
    <property type="entry name" value="F-box domain"/>
    <property type="match status" value="1"/>
</dbReference>
<feature type="region of interest" description="Disordered" evidence="1">
    <location>
        <begin position="69"/>
        <end position="109"/>
    </location>
</feature>
<accession>A0A8I2YZB2</accession>
<dbReference type="AlphaFoldDB" id="A0A8I2YZB2"/>
<proteinExistence type="predicted"/>
<keyword evidence="3" id="KW-1185">Reference proteome</keyword>
<gene>
    <name evidence="2" type="ORF">JVT61DRAFT_11752</name>
</gene>
<organism evidence="2 3">
    <name type="scientific">Boletus reticuloceps</name>
    <dbReference type="NCBI Taxonomy" id="495285"/>
    <lineage>
        <taxon>Eukaryota</taxon>
        <taxon>Fungi</taxon>
        <taxon>Dikarya</taxon>
        <taxon>Basidiomycota</taxon>
        <taxon>Agaricomycotina</taxon>
        <taxon>Agaricomycetes</taxon>
        <taxon>Agaricomycetidae</taxon>
        <taxon>Boletales</taxon>
        <taxon>Boletineae</taxon>
        <taxon>Boletaceae</taxon>
        <taxon>Boletoideae</taxon>
        <taxon>Boletus</taxon>
    </lineage>
</organism>
<dbReference type="OrthoDB" id="3250066at2759"/>